<evidence type="ECO:0000313" key="1">
    <source>
        <dbReference type="EMBL" id="KIK51397.1"/>
    </source>
</evidence>
<sequence>MASGYVAVNSKDHLNGELDDLSFAAHFNFISKVKEQEIKDRSCSDGVGKIVAVGQTTWFTVQLVARQAEGLPVTELEIMTLAFATMDVLVCAFWWDKPQGVNYPIPIQRLAIVEDIDDLPVASIQKCSDQDITSASIFLIDDEDPFNAPSKRVSSFERSSHLEPTNAMDKYIAYYAAGLFGLLHCSAWTSTFPSIGEEVLWKICSLLVTCVPI</sequence>
<reference evidence="1 2" key="1">
    <citation type="submission" date="2014-04" db="EMBL/GenBank/DDBJ databases">
        <title>Evolutionary Origins and Diversification of the Mycorrhizal Mutualists.</title>
        <authorList>
            <consortium name="DOE Joint Genome Institute"/>
            <consortium name="Mycorrhizal Genomics Consortium"/>
            <person name="Kohler A."/>
            <person name="Kuo A."/>
            <person name="Nagy L.G."/>
            <person name="Floudas D."/>
            <person name="Copeland A."/>
            <person name="Barry K.W."/>
            <person name="Cichocki N."/>
            <person name="Veneault-Fourrey C."/>
            <person name="LaButti K."/>
            <person name="Lindquist E.A."/>
            <person name="Lipzen A."/>
            <person name="Lundell T."/>
            <person name="Morin E."/>
            <person name="Murat C."/>
            <person name="Riley R."/>
            <person name="Ohm R."/>
            <person name="Sun H."/>
            <person name="Tunlid A."/>
            <person name="Henrissat B."/>
            <person name="Grigoriev I.V."/>
            <person name="Hibbett D.S."/>
            <person name="Martin F."/>
        </authorList>
    </citation>
    <scope>NUCLEOTIDE SEQUENCE [LARGE SCALE GENOMIC DNA]</scope>
    <source>
        <strain evidence="1 2">FD-317 M1</strain>
    </source>
</reference>
<name>A0A0D0C126_9AGAR</name>
<proteinExistence type="predicted"/>
<accession>A0A0D0C126</accession>
<dbReference type="Proteomes" id="UP000053593">
    <property type="component" value="Unassembled WGS sequence"/>
</dbReference>
<dbReference type="HOGENOM" id="CLU_1294537_0_0_1"/>
<organism evidence="1 2">
    <name type="scientific">Collybiopsis luxurians FD-317 M1</name>
    <dbReference type="NCBI Taxonomy" id="944289"/>
    <lineage>
        <taxon>Eukaryota</taxon>
        <taxon>Fungi</taxon>
        <taxon>Dikarya</taxon>
        <taxon>Basidiomycota</taxon>
        <taxon>Agaricomycotina</taxon>
        <taxon>Agaricomycetes</taxon>
        <taxon>Agaricomycetidae</taxon>
        <taxon>Agaricales</taxon>
        <taxon>Marasmiineae</taxon>
        <taxon>Omphalotaceae</taxon>
        <taxon>Collybiopsis</taxon>
        <taxon>Collybiopsis luxurians</taxon>
    </lineage>
</organism>
<protein>
    <submittedName>
        <fullName evidence="1">Unplaced genomic scaffold GYMLUscaffold_116, whole genome shotgun sequence</fullName>
    </submittedName>
</protein>
<dbReference type="EMBL" id="KN834864">
    <property type="protein sequence ID" value="KIK51397.1"/>
    <property type="molecule type" value="Genomic_DNA"/>
</dbReference>
<keyword evidence="2" id="KW-1185">Reference proteome</keyword>
<dbReference type="PANTHER" id="PTHR35043:SF7">
    <property type="entry name" value="TRANSCRIPTION FACTOR DOMAIN-CONTAINING PROTEIN"/>
    <property type="match status" value="1"/>
</dbReference>
<gene>
    <name evidence="1" type="ORF">GYMLUDRAFT_181496</name>
</gene>
<dbReference type="OrthoDB" id="9451547at2759"/>
<dbReference type="AlphaFoldDB" id="A0A0D0C126"/>
<dbReference type="PANTHER" id="PTHR35043">
    <property type="entry name" value="TRANSCRIPTION FACTOR DOMAIN-CONTAINING PROTEIN"/>
    <property type="match status" value="1"/>
</dbReference>
<evidence type="ECO:0000313" key="2">
    <source>
        <dbReference type="Proteomes" id="UP000053593"/>
    </source>
</evidence>